<protein>
    <submittedName>
        <fullName evidence="1">Uncharacterized protein</fullName>
    </submittedName>
</protein>
<gene>
    <name evidence="1" type="ORF">MIMGU_mgv1a0006151mg</name>
</gene>
<feature type="non-terminal residue" evidence="1">
    <location>
        <position position="81"/>
    </location>
</feature>
<dbReference type="AlphaFoldDB" id="A0A022QTK1"/>
<dbReference type="Proteomes" id="UP000030748">
    <property type="component" value="Unassembled WGS sequence"/>
</dbReference>
<organism evidence="1 2">
    <name type="scientific">Erythranthe guttata</name>
    <name type="common">Yellow monkey flower</name>
    <name type="synonym">Mimulus guttatus</name>
    <dbReference type="NCBI Taxonomy" id="4155"/>
    <lineage>
        <taxon>Eukaryota</taxon>
        <taxon>Viridiplantae</taxon>
        <taxon>Streptophyta</taxon>
        <taxon>Embryophyta</taxon>
        <taxon>Tracheophyta</taxon>
        <taxon>Spermatophyta</taxon>
        <taxon>Magnoliopsida</taxon>
        <taxon>eudicotyledons</taxon>
        <taxon>Gunneridae</taxon>
        <taxon>Pentapetalae</taxon>
        <taxon>asterids</taxon>
        <taxon>lamiids</taxon>
        <taxon>Lamiales</taxon>
        <taxon>Phrymaceae</taxon>
        <taxon>Erythranthe</taxon>
    </lineage>
</organism>
<proteinExistence type="predicted"/>
<accession>A0A022QTK1</accession>
<keyword evidence="2" id="KW-1185">Reference proteome</keyword>
<name>A0A022QTK1_ERYGU</name>
<dbReference type="EMBL" id="KI631018">
    <property type="protein sequence ID" value="EYU30919.1"/>
    <property type="molecule type" value="Genomic_DNA"/>
</dbReference>
<sequence length="81" mass="9076">MENSFEQYPEIQIPDPCVSCRDFNWENTKNSNPEIEASAMEEDENGESLADLMVCDSGSRLVPSGFINPPCSDEIVLFVML</sequence>
<evidence type="ECO:0000313" key="1">
    <source>
        <dbReference type="EMBL" id="EYU30919.1"/>
    </source>
</evidence>
<evidence type="ECO:0000313" key="2">
    <source>
        <dbReference type="Proteomes" id="UP000030748"/>
    </source>
</evidence>
<reference evidence="1 2" key="1">
    <citation type="journal article" date="2013" name="Proc. Natl. Acad. Sci. U.S.A.">
        <title>Fine-scale variation in meiotic recombination in Mimulus inferred from population shotgun sequencing.</title>
        <authorList>
            <person name="Hellsten U."/>
            <person name="Wright K.M."/>
            <person name="Jenkins J."/>
            <person name="Shu S."/>
            <person name="Yuan Y."/>
            <person name="Wessler S.R."/>
            <person name="Schmutz J."/>
            <person name="Willis J.H."/>
            <person name="Rokhsar D.S."/>
        </authorList>
    </citation>
    <scope>NUCLEOTIDE SEQUENCE [LARGE SCALE GENOMIC DNA]</scope>
    <source>
        <strain evidence="2">cv. DUN x IM62</strain>
    </source>
</reference>